<evidence type="ECO:0000313" key="1">
    <source>
        <dbReference type="EMBL" id="KAG6388963.1"/>
    </source>
</evidence>
<reference evidence="1" key="1">
    <citation type="submission" date="2018-01" db="EMBL/GenBank/DDBJ databases">
        <authorList>
            <person name="Mao J.F."/>
        </authorList>
    </citation>
    <scope>NUCLEOTIDE SEQUENCE</scope>
    <source>
        <strain evidence="1">Huo1</strain>
        <tissue evidence="1">Leaf</tissue>
    </source>
</reference>
<name>A0A8X8Z2F7_SALSN</name>
<dbReference type="AlphaFoldDB" id="A0A8X8Z2F7"/>
<comment type="caution">
    <text evidence="1">The sequence shown here is derived from an EMBL/GenBank/DDBJ whole genome shotgun (WGS) entry which is preliminary data.</text>
</comment>
<evidence type="ECO:0000313" key="2">
    <source>
        <dbReference type="Proteomes" id="UP000298416"/>
    </source>
</evidence>
<reference evidence="1" key="2">
    <citation type="submission" date="2020-08" db="EMBL/GenBank/DDBJ databases">
        <title>Plant Genome Project.</title>
        <authorList>
            <person name="Zhang R.-G."/>
        </authorList>
    </citation>
    <scope>NUCLEOTIDE SEQUENCE</scope>
    <source>
        <strain evidence="1">Huo1</strain>
        <tissue evidence="1">Leaf</tissue>
    </source>
</reference>
<organism evidence="1">
    <name type="scientific">Salvia splendens</name>
    <name type="common">Scarlet sage</name>
    <dbReference type="NCBI Taxonomy" id="180675"/>
    <lineage>
        <taxon>Eukaryota</taxon>
        <taxon>Viridiplantae</taxon>
        <taxon>Streptophyta</taxon>
        <taxon>Embryophyta</taxon>
        <taxon>Tracheophyta</taxon>
        <taxon>Spermatophyta</taxon>
        <taxon>Magnoliopsida</taxon>
        <taxon>eudicotyledons</taxon>
        <taxon>Gunneridae</taxon>
        <taxon>Pentapetalae</taxon>
        <taxon>asterids</taxon>
        <taxon>lamiids</taxon>
        <taxon>Lamiales</taxon>
        <taxon>Lamiaceae</taxon>
        <taxon>Nepetoideae</taxon>
        <taxon>Mentheae</taxon>
        <taxon>Salviinae</taxon>
        <taxon>Salvia</taxon>
        <taxon>Salvia subgen. Calosphace</taxon>
        <taxon>core Calosphace</taxon>
    </lineage>
</organism>
<dbReference type="Proteomes" id="UP000298416">
    <property type="component" value="Unassembled WGS sequence"/>
</dbReference>
<accession>A0A8X8Z2F7</accession>
<proteinExistence type="predicted"/>
<dbReference type="EMBL" id="PNBA02000020">
    <property type="protein sequence ID" value="KAG6388963.1"/>
    <property type="molecule type" value="Genomic_DNA"/>
</dbReference>
<gene>
    <name evidence="1" type="ORF">SASPL_150400</name>
</gene>
<keyword evidence="2" id="KW-1185">Reference proteome</keyword>
<sequence>MIRAEVGNYMVGLEDQGRRIEHREKQQHHKLIRTWVILFEYRENFLKPWRKMLGGGSDANIMFPGSVEETNVQYHNNTLPQLKLLTNGEYGYGGASVIVGLLSEVPSFVNPRLVILSSSQTLSTYHTRLQFQFSVGTINHARNRHPPTDNCSINLPIQSLEKIPERISEIKKNGVAIGLSSFGERSDLSGMEKLLDKMESLIDIFFDWRPYSMAAFQFIKADKKVRALA</sequence>
<protein>
    <submittedName>
        <fullName evidence="1">Uncharacterized protein</fullName>
    </submittedName>
</protein>